<sequence>MLNALPICCILLLANIAYAEPIDKAGWLSGCWQSQSQPSTRTIEIWTQPQGGIMFGLGYTLRDDAVVNHETLRIESVPDATGNAVLQYVALPSGQTLTRFQATQISDNRLVFSNPSHDFPQHISYQLTDNQQLIARAATGEQGFELRFTKISCDTLIKSNQALEAK</sequence>
<protein>
    <recommendedName>
        <fullName evidence="2">DUF6265 domain-containing protein</fullName>
    </recommendedName>
</protein>
<dbReference type="EMBL" id="CP003746">
    <property type="protein sequence ID" value="AFU98252.1"/>
    <property type="molecule type" value="Genomic_DNA"/>
</dbReference>
<dbReference type="eggNOG" id="ENOG503339H">
    <property type="taxonomic scope" value="Bacteria"/>
</dbReference>
<feature type="chain" id="PRO_5003878336" description="DUF6265 domain-containing protein" evidence="1">
    <location>
        <begin position="20"/>
        <end position="166"/>
    </location>
</feature>
<keyword evidence="1" id="KW-0732">Signal</keyword>
<keyword evidence="4" id="KW-1185">Reference proteome</keyword>
<organism evidence="3 4">
    <name type="scientific">Simiduia agarivorans (strain DSM 21679 / JCM 13881 / BCRC 17597 / SA1)</name>
    <dbReference type="NCBI Taxonomy" id="1117647"/>
    <lineage>
        <taxon>Bacteria</taxon>
        <taxon>Pseudomonadati</taxon>
        <taxon>Pseudomonadota</taxon>
        <taxon>Gammaproteobacteria</taxon>
        <taxon>Cellvibrionales</taxon>
        <taxon>Cellvibrionaceae</taxon>
        <taxon>Simiduia</taxon>
    </lineage>
</organism>
<dbReference type="AlphaFoldDB" id="K4KWG0"/>
<feature type="signal peptide" evidence="1">
    <location>
        <begin position="1"/>
        <end position="19"/>
    </location>
</feature>
<evidence type="ECO:0000313" key="3">
    <source>
        <dbReference type="EMBL" id="AFU98252.1"/>
    </source>
</evidence>
<evidence type="ECO:0000259" key="2">
    <source>
        <dbReference type="Pfam" id="PF19780"/>
    </source>
</evidence>
<feature type="domain" description="DUF6265" evidence="2">
    <location>
        <begin position="27"/>
        <end position="136"/>
    </location>
</feature>
<dbReference type="STRING" id="1117647.M5M_05235"/>
<dbReference type="HOGENOM" id="CLU_128778_1_0_6"/>
<name>K4KWG0_SIMAS</name>
<dbReference type="InterPro" id="IPR046232">
    <property type="entry name" value="DUF6265"/>
</dbReference>
<dbReference type="Proteomes" id="UP000000466">
    <property type="component" value="Chromosome"/>
</dbReference>
<gene>
    <name evidence="3" type="ordered locus">M5M_05235</name>
</gene>
<proteinExistence type="predicted"/>
<evidence type="ECO:0000313" key="4">
    <source>
        <dbReference type="Proteomes" id="UP000000466"/>
    </source>
</evidence>
<evidence type="ECO:0000256" key="1">
    <source>
        <dbReference type="SAM" id="SignalP"/>
    </source>
</evidence>
<accession>K4KWG0</accession>
<dbReference type="KEGG" id="saga:M5M_05235"/>
<dbReference type="Pfam" id="PF19780">
    <property type="entry name" value="DUF6265"/>
    <property type="match status" value="1"/>
</dbReference>
<reference evidence="3 4" key="1">
    <citation type="journal article" date="2013" name="Genome Announc.">
        <title>Complete genome sequence of Simiduia agarivorans SA1(T), a marine bacterium able to degrade a variety of polysaccharides.</title>
        <authorList>
            <person name="Lin S.Y."/>
            <person name="Shieh W.Y."/>
            <person name="Chen J.S."/>
            <person name="Tang S.L."/>
        </authorList>
    </citation>
    <scope>NUCLEOTIDE SEQUENCE [LARGE SCALE GENOMIC DNA]</scope>
    <source>
        <strain evidence="4">DSM 21679 / JCM 13881 / BCRC 17597 / SA1</strain>
    </source>
</reference>